<comment type="caution">
    <text evidence="11">The sequence shown here is derived from an EMBL/GenBank/DDBJ whole genome shotgun (WGS) entry which is preliminary data.</text>
</comment>
<feature type="domain" description="YDG" evidence="10">
    <location>
        <begin position="574"/>
        <end position="727"/>
    </location>
</feature>
<evidence type="ECO:0000259" key="9">
    <source>
        <dbReference type="PROSITE" id="PS50868"/>
    </source>
</evidence>
<dbReference type="GO" id="GO:0032259">
    <property type="term" value="P:methylation"/>
    <property type="evidence" value="ECO:0007669"/>
    <property type="project" value="UniProtKB-KW"/>
</dbReference>
<evidence type="ECO:0000259" key="8">
    <source>
        <dbReference type="PROSITE" id="PS50280"/>
    </source>
</evidence>
<dbReference type="GO" id="GO:0042054">
    <property type="term" value="F:histone methyltransferase activity"/>
    <property type="evidence" value="ECO:0007669"/>
    <property type="project" value="TreeGrafter"/>
</dbReference>
<dbReference type="Pfam" id="PF02182">
    <property type="entry name" value="SAD_SRA"/>
    <property type="match status" value="1"/>
</dbReference>
<dbReference type="Pfam" id="PF00856">
    <property type="entry name" value="SET"/>
    <property type="match status" value="1"/>
</dbReference>
<dbReference type="InterPro" id="IPR003616">
    <property type="entry name" value="Post-SET_dom"/>
</dbReference>
<reference evidence="11" key="2">
    <citation type="submission" date="2020-11" db="EMBL/GenBank/DDBJ databases">
        <authorList>
            <person name="Cecchin M."/>
            <person name="Marcolungo L."/>
            <person name="Rossato M."/>
            <person name="Girolomoni L."/>
            <person name="Cosentino E."/>
            <person name="Cuine S."/>
            <person name="Li-Beisson Y."/>
            <person name="Delledonne M."/>
            <person name="Ballottari M."/>
        </authorList>
    </citation>
    <scope>NUCLEOTIDE SEQUENCE</scope>
    <source>
        <strain evidence="11">211/11P</strain>
        <tissue evidence="11">Whole cell</tissue>
    </source>
</reference>
<dbReference type="PROSITE" id="PS50280">
    <property type="entry name" value="SET"/>
    <property type="match status" value="1"/>
</dbReference>
<dbReference type="PANTHER" id="PTHR45660:SF13">
    <property type="entry name" value="HISTONE-LYSINE N-METHYLTRANSFERASE SETMAR"/>
    <property type="match status" value="1"/>
</dbReference>
<dbReference type="Gene3D" id="2.170.270.10">
    <property type="entry name" value="SET domain"/>
    <property type="match status" value="1"/>
</dbReference>
<dbReference type="PANTHER" id="PTHR45660">
    <property type="entry name" value="HISTONE-LYSINE N-METHYLTRANSFERASE SETMAR"/>
    <property type="match status" value="1"/>
</dbReference>
<dbReference type="PROSITE" id="PS50868">
    <property type="entry name" value="POST_SET"/>
    <property type="match status" value="1"/>
</dbReference>
<protein>
    <submittedName>
        <fullName evidence="11">Uncharacterized protein</fullName>
    </submittedName>
</protein>
<dbReference type="InterPro" id="IPR001214">
    <property type="entry name" value="SET_dom"/>
</dbReference>
<feature type="region of interest" description="Disordered" evidence="7">
    <location>
        <begin position="272"/>
        <end position="344"/>
    </location>
</feature>
<evidence type="ECO:0000256" key="6">
    <source>
        <dbReference type="PROSITE-ProRule" id="PRU00358"/>
    </source>
</evidence>
<name>A0A9D4TVF2_CHLVU</name>
<dbReference type="SMART" id="SM00466">
    <property type="entry name" value="SRA"/>
    <property type="match status" value="1"/>
</dbReference>
<dbReference type="SUPFAM" id="SSF88697">
    <property type="entry name" value="PUA domain-like"/>
    <property type="match status" value="1"/>
</dbReference>
<keyword evidence="3" id="KW-0808">Transferase</keyword>
<keyword evidence="2" id="KW-0489">Methyltransferase</keyword>
<dbReference type="InterPro" id="IPR046341">
    <property type="entry name" value="SET_dom_sf"/>
</dbReference>
<feature type="domain" description="SET" evidence="8">
    <location>
        <begin position="939"/>
        <end position="1091"/>
    </location>
</feature>
<feature type="compositionally biased region" description="Low complexity" evidence="7">
    <location>
        <begin position="781"/>
        <end position="794"/>
    </location>
</feature>
<dbReference type="SUPFAM" id="SSF82199">
    <property type="entry name" value="SET domain"/>
    <property type="match status" value="1"/>
</dbReference>
<gene>
    <name evidence="11" type="ORF">D9Q98_001999</name>
</gene>
<comment type="subcellular location">
    <subcellularLocation>
        <location evidence="1">Chromosome</location>
    </subcellularLocation>
    <subcellularLocation>
        <location evidence="6">Nucleus</location>
    </subcellularLocation>
</comment>
<dbReference type="OrthoDB" id="514200at2759"/>
<evidence type="ECO:0000259" key="10">
    <source>
        <dbReference type="PROSITE" id="PS51015"/>
    </source>
</evidence>
<dbReference type="GO" id="GO:0005634">
    <property type="term" value="C:nucleus"/>
    <property type="evidence" value="ECO:0007669"/>
    <property type="project" value="UniProtKB-SubCell"/>
</dbReference>
<feature type="region of interest" description="Disordered" evidence="7">
    <location>
        <begin position="753"/>
        <end position="805"/>
    </location>
</feature>
<dbReference type="InterPro" id="IPR036987">
    <property type="entry name" value="SRA-YDG_sf"/>
</dbReference>
<organism evidence="11 12">
    <name type="scientific">Chlorella vulgaris</name>
    <name type="common">Green alga</name>
    <dbReference type="NCBI Taxonomy" id="3077"/>
    <lineage>
        <taxon>Eukaryota</taxon>
        <taxon>Viridiplantae</taxon>
        <taxon>Chlorophyta</taxon>
        <taxon>core chlorophytes</taxon>
        <taxon>Trebouxiophyceae</taxon>
        <taxon>Chlorellales</taxon>
        <taxon>Chlorellaceae</taxon>
        <taxon>Chlorella clade</taxon>
        <taxon>Chlorella</taxon>
    </lineage>
</organism>
<evidence type="ECO:0000256" key="7">
    <source>
        <dbReference type="SAM" id="MobiDB-lite"/>
    </source>
</evidence>
<keyword evidence="4" id="KW-0949">S-adenosyl-L-methionine</keyword>
<feature type="region of interest" description="Disordered" evidence="7">
    <location>
        <begin position="124"/>
        <end position="208"/>
    </location>
</feature>
<evidence type="ECO:0000256" key="1">
    <source>
        <dbReference type="ARBA" id="ARBA00004286"/>
    </source>
</evidence>
<dbReference type="Proteomes" id="UP001055712">
    <property type="component" value="Unassembled WGS sequence"/>
</dbReference>
<dbReference type="InterPro" id="IPR003105">
    <property type="entry name" value="SRA_YDG"/>
</dbReference>
<feature type="compositionally biased region" description="Acidic residues" evidence="7">
    <location>
        <begin position="756"/>
        <end position="769"/>
    </location>
</feature>
<feature type="region of interest" description="Disordered" evidence="7">
    <location>
        <begin position="1"/>
        <end position="72"/>
    </location>
</feature>
<feature type="compositionally biased region" description="Acidic residues" evidence="7">
    <location>
        <begin position="482"/>
        <end position="491"/>
    </location>
</feature>
<dbReference type="Gene3D" id="2.30.280.10">
    <property type="entry name" value="SRA-YDG"/>
    <property type="match status" value="1"/>
</dbReference>
<proteinExistence type="predicted"/>
<dbReference type="AlphaFoldDB" id="A0A9D4TVF2"/>
<dbReference type="InterPro" id="IPR015947">
    <property type="entry name" value="PUA-like_sf"/>
</dbReference>
<accession>A0A9D4TVF2</accession>
<feature type="compositionally biased region" description="Low complexity" evidence="7">
    <location>
        <begin position="59"/>
        <end position="72"/>
    </location>
</feature>
<dbReference type="PROSITE" id="PS51015">
    <property type="entry name" value="YDG"/>
    <property type="match status" value="1"/>
</dbReference>
<evidence type="ECO:0000256" key="5">
    <source>
        <dbReference type="ARBA" id="ARBA00023242"/>
    </source>
</evidence>
<reference evidence="11" key="1">
    <citation type="journal article" date="2019" name="Plant J.">
        <title>Chlorella vulgaris genome assembly and annotation reveals the molecular basis for metabolic acclimation to high light conditions.</title>
        <authorList>
            <person name="Cecchin M."/>
            <person name="Marcolungo L."/>
            <person name="Rossato M."/>
            <person name="Girolomoni L."/>
            <person name="Cosentino E."/>
            <person name="Cuine S."/>
            <person name="Li-Beisson Y."/>
            <person name="Delledonne M."/>
            <person name="Ballottari M."/>
        </authorList>
    </citation>
    <scope>NUCLEOTIDE SEQUENCE</scope>
    <source>
        <strain evidence="11">211/11P</strain>
    </source>
</reference>
<feature type="compositionally biased region" description="Low complexity" evidence="7">
    <location>
        <begin position="178"/>
        <end position="193"/>
    </location>
</feature>
<keyword evidence="5 6" id="KW-0539">Nucleus</keyword>
<dbReference type="InterPro" id="IPR051357">
    <property type="entry name" value="H3K9_HMTase_SUVAR3-9"/>
</dbReference>
<evidence type="ECO:0000256" key="4">
    <source>
        <dbReference type="ARBA" id="ARBA00022691"/>
    </source>
</evidence>
<dbReference type="SMART" id="SM00317">
    <property type="entry name" value="SET"/>
    <property type="match status" value="1"/>
</dbReference>
<evidence type="ECO:0000313" key="12">
    <source>
        <dbReference type="Proteomes" id="UP001055712"/>
    </source>
</evidence>
<dbReference type="EMBL" id="SIDB01000002">
    <property type="protein sequence ID" value="KAI3435941.1"/>
    <property type="molecule type" value="Genomic_DNA"/>
</dbReference>
<evidence type="ECO:0000313" key="11">
    <source>
        <dbReference type="EMBL" id="KAI3435941.1"/>
    </source>
</evidence>
<feature type="region of interest" description="Disordered" evidence="7">
    <location>
        <begin position="465"/>
        <end position="491"/>
    </location>
</feature>
<sequence length="1116" mass="118114">MRRDLAQRTSPCGAIDLCSDSDDEAGNNPAVPGAVRQSNSVVDLCASSDNELEDKPTLQQTQQQEPQQNSRQIDAQAVLPLSRRQVVRQVVCSTAPCGVNAAPVLKQEQPALQLPLHPHVATESGATTSLAPDGATAGQEEGAGSEARTDALTTSCSALQAGEEPAQEGMPCQSPLLQQQQHQQQHQQQQHQQSVAADTEHGGQAPMDWEASPAAAADGAARTGSLSQPAAAQAAAAGGLDGHDGEDDVDRCGGSAACSLQLTEALDSLAATEAVDEDQADSEHSCGSPWQSPLAGSGRGGIQHNLYCPGQAAGEEKEADVPDRDEQPQQQEQQPNVAAPNSCTHSAAAAAAAAAADGGGQAGAGDATQVSAVAAQTQPAVMQNQPASNERLQPSLLHLAHGMQVTALSQQALPAAAATAAATTATVVAAATAAAAAAVTAAAAATVASNVVSAAAAAAAGGADLAAGPSTHAAAGSPSGAADEEDDMPDESDAGAMLQWLRSKIPAELLEQYNDPHEVSDEEFAVTLQRLQTYEEGIERVQKAGTKQCKFDLVAASELPRLHPEWGLWERAHGHTPGVRLGQQFKGRGWLQALGVHTQYYNGIMSKNGAPAYAICLSGGYEDDEDKGDWLSYTGEGGRIGSNCTQGADQQWTKGNAAIRANCEQRKPVRLVRGLRVEQEEYDPKTTRMKMVKRTQYTYDGLYYVVRAKRAVGKGGKALVCKFLMVGIPGHYKANKSVSFAELRGFRDRVRLAGGSDDEEEEEEEEEEVPVPARSKRQKTGAAGAAARAAPTAGSSLRRKKSLQSQHLHPALVPVTQGDAWLAEQQMRPGFLCADVSGGVEKFKVPAFNEVDAEPLPTGLTYIRTSTVGSAAAQNLLDEGLRVMPSTWCGLERGDSSGAYLRNGLMHFTRCEGQWECPPNCKRPKCRHNRFVSEHGLVLPLEVFRTASKGWGVRCTRDIPAGAFICSYEGCIISHDEAEERRGTDGDSYFFDLDHFVLMYEDPSVRGSKRMALPPLPFDVAPKPATNDTVETLVLDAATTGNLARFINHSCSPNLTIQPILRPGDSALRYLVGVFAEQDIPAGRELCYNYKYTVGSAPQKVITCHCGAKNCKGRLI</sequence>
<feature type="compositionally biased region" description="Basic and acidic residues" evidence="7">
    <location>
        <begin position="314"/>
        <end position="327"/>
    </location>
</feature>
<evidence type="ECO:0000256" key="2">
    <source>
        <dbReference type="ARBA" id="ARBA00022603"/>
    </source>
</evidence>
<dbReference type="GO" id="GO:0003690">
    <property type="term" value="F:double-stranded DNA binding"/>
    <property type="evidence" value="ECO:0007669"/>
    <property type="project" value="TreeGrafter"/>
</dbReference>
<keyword evidence="12" id="KW-1185">Reference proteome</keyword>
<evidence type="ECO:0000256" key="3">
    <source>
        <dbReference type="ARBA" id="ARBA00022679"/>
    </source>
</evidence>
<dbReference type="GO" id="GO:0005694">
    <property type="term" value="C:chromosome"/>
    <property type="evidence" value="ECO:0007669"/>
    <property type="project" value="UniProtKB-SubCell"/>
</dbReference>
<feature type="domain" description="Post-SET" evidence="9">
    <location>
        <begin position="1100"/>
        <end position="1116"/>
    </location>
</feature>